<reference evidence="2 3" key="1">
    <citation type="submission" date="2016-10" db="EMBL/GenBank/DDBJ databases">
        <authorList>
            <person name="Varghese N."/>
            <person name="Submissions S."/>
        </authorList>
    </citation>
    <scope>NUCLEOTIDE SEQUENCE [LARGE SCALE GENOMIC DNA]</scope>
    <source>
        <strain evidence="2 3">DSM 19299</strain>
    </source>
</reference>
<proteinExistence type="predicted"/>
<evidence type="ECO:0000313" key="3">
    <source>
        <dbReference type="Proteomes" id="UP000199426"/>
    </source>
</evidence>
<comment type="caution">
    <text evidence="2">The sequence shown here is derived from an EMBL/GenBank/DDBJ whole genome shotgun (WGS) entry which is preliminary data.</text>
</comment>
<gene>
    <name evidence="2" type="ORF">SAMN05421542_1102</name>
</gene>
<keyword evidence="1" id="KW-0472">Membrane</keyword>
<name>A0ABY0PKG6_CHRJE</name>
<accession>A0ABY0PKG6</accession>
<dbReference type="EMBL" id="FNEG01000001">
    <property type="protein sequence ID" value="SDI40160.1"/>
    <property type="molecule type" value="Genomic_DNA"/>
</dbReference>
<keyword evidence="3" id="KW-1185">Reference proteome</keyword>
<dbReference type="Proteomes" id="UP000199426">
    <property type="component" value="Unassembled WGS sequence"/>
</dbReference>
<evidence type="ECO:0000256" key="1">
    <source>
        <dbReference type="SAM" id="Phobius"/>
    </source>
</evidence>
<evidence type="ECO:0000313" key="2">
    <source>
        <dbReference type="EMBL" id="SDI40160.1"/>
    </source>
</evidence>
<sequence>MSLFKKIFDLSREKVDFKQIKDLGLWLLQIISFISLFNYLLVIIVLINKIYKMILIIYSYTTKFPT</sequence>
<organism evidence="2 3">
    <name type="scientific">Chryseobacterium jejuense</name>
    <dbReference type="NCBI Taxonomy" id="445960"/>
    <lineage>
        <taxon>Bacteria</taxon>
        <taxon>Pseudomonadati</taxon>
        <taxon>Bacteroidota</taxon>
        <taxon>Flavobacteriia</taxon>
        <taxon>Flavobacteriales</taxon>
        <taxon>Weeksellaceae</taxon>
        <taxon>Chryseobacterium group</taxon>
        <taxon>Chryseobacterium</taxon>
    </lineage>
</organism>
<keyword evidence="1" id="KW-1133">Transmembrane helix</keyword>
<keyword evidence="1" id="KW-0812">Transmembrane</keyword>
<protein>
    <submittedName>
        <fullName evidence="2">Uncharacterized protein</fullName>
    </submittedName>
</protein>
<feature type="transmembrane region" description="Helical" evidence="1">
    <location>
        <begin position="26"/>
        <end position="47"/>
    </location>
</feature>